<dbReference type="Proteomes" id="UP001178461">
    <property type="component" value="Chromosome 17"/>
</dbReference>
<name>A0AA35PPM9_9SAUR</name>
<accession>A0AA35PPM9</accession>
<evidence type="ECO:0000313" key="1">
    <source>
        <dbReference type="EMBL" id="CAI5795834.1"/>
    </source>
</evidence>
<dbReference type="AlphaFoldDB" id="A0AA35PPM9"/>
<reference evidence="1" key="1">
    <citation type="submission" date="2022-12" db="EMBL/GenBank/DDBJ databases">
        <authorList>
            <person name="Alioto T."/>
            <person name="Alioto T."/>
            <person name="Gomez Garrido J."/>
        </authorList>
    </citation>
    <scope>NUCLEOTIDE SEQUENCE</scope>
</reference>
<organism evidence="1 2">
    <name type="scientific">Podarcis lilfordi</name>
    <name type="common">Lilford's wall lizard</name>
    <dbReference type="NCBI Taxonomy" id="74358"/>
    <lineage>
        <taxon>Eukaryota</taxon>
        <taxon>Metazoa</taxon>
        <taxon>Chordata</taxon>
        <taxon>Craniata</taxon>
        <taxon>Vertebrata</taxon>
        <taxon>Euteleostomi</taxon>
        <taxon>Lepidosauria</taxon>
        <taxon>Squamata</taxon>
        <taxon>Bifurcata</taxon>
        <taxon>Unidentata</taxon>
        <taxon>Episquamata</taxon>
        <taxon>Laterata</taxon>
        <taxon>Lacertibaenia</taxon>
        <taxon>Lacertidae</taxon>
        <taxon>Podarcis</taxon>
    </lineage>
</organism>
<keyword evidence="2" id="KW-1185">Reference proteome</keyword>
<sequence length="101" mass="10976">MEGLQECLPCPDLLCAYHVAFGGRSTALEGPHDSLPPGAAFLLPKFFGGWLLFCHCWCPENSCPLLRLLDRDGKAVDIQMLWNCSSLQPCLLALRAGAEAS</sequence>
<protein>
    <submittedName>
        <fullName evidence="1">Uncharacterized protein</fullName>
    </submittedName>
</protein>
<gene>
    <name evidence="1" type="ORF">PODLI_1B015301</name>
</gene>
<proteinExistence type="predicted"/>
<evidence type="ECO:0000313" key="2">
    <source>
        <dbReference type="Proteomes" id="UP001178461"/>
    </source>
</evidence>
<dbReference type="EMBL" id="OX395142">
    <property type="protein sequence ID" value="CAI5795834.1"/>
    <property type="molecule type" value="Genomic_DNA"/>
</dbReference>